<evidence type="ECO:0000259" key="6">
    <source>
        <dbReference type="PROSITE" id="PS50885"/>
    </source>
</evidence>
<dbReference type="GO" id="GO:0016020">
    <property type="term" value="C:membrane"/>
    <property type="evidence" value="ECO:0007669"/>
    <property type="project" value="InterPro"/>
</dbReference>
<evidence type="ECO:0000256" key="3">
    <source>
        <dbReference type="PROSITE-ProRule" id="PRU00284"/>
    </source>
</evidence>
<feature type="region of interest" description="Disordered" evidence="4">
    <location>
        <begin position="12"/>
        <end position="32"/>
    </location>
</feature>
<evidence type="ECO:0000256" key="2">
    <source>
        <dbReference type="ARBA" id="ARBA00029447"/>
    </source>
</evidence>
<dbReference type="PANTHER" id="PTHR32089">
    <property type="entry name" value="METHYL-ACCEPTING CHEMOTAXIS PROTEIN MCPB"/>
    <property type="match status" value="1"/>
</dbReference>
<evidence type="ECO:0000256" key="1">
    <source>
        <dbReference type="ARBA" id="ARBA00023224"/>
    </source>
</evidence>
<proteinExistence type="inferred from homology"/>
<dbReference type="PRINTS" id="PR00260">
    <property type="entry name" value="CHEMTRNSDUCR"/>
</dbReference>
<dbReference type="PROSITE" id="PS50885">
    <property type="entry name" value="HAMP"/>
    <property type="match status" value="1"/>
</dbReference>
<dbReference type="Pfam" id="PF00015">
    <property type="entry name" value="MCPsignal"/>
    <property type="match status" value="1"/>
</dbReference>
<feature type="domain" description="HAMP" evidence="6">
    <location>
        <begin position="87"/>
        <end position="141"/>
    </location>
</feature>
<dbReference type="Proteomes" id="UP000323671">
    <property type="component" value="Chromosome"/>
</dbReference>
<evidence type="ECO:0000256" key="4">
    <source>
        <dbReference type="SAM" id="MobiDB-lite"/>
    </source>
</evidence>
<dbReference type="RefSeq" id="WP_223115926.1">
    <property type="nucleotide sequence ID" value="NZ_CP022579.1"/>
</dbReference>
<dbReference type="SUPFAM" id="SSF58104">
    <property type="entry name" value="Methyl-accepting chemotaxis protein (MCP) signaling domain"/>
    <property type="match status" value="1"/>
</dbReference>
<dbReference type="AlphaFoldDB" id="A0A5C1E9E0"/>
<dbReference type="KEGG" id="otr:OTERR_20170"/>
<dbReference type="InterPro" id="IPR004090">
    <property type="entry name" value="Chemotax_Me-accpt_rcpt"/>
</dbReference>
<evidence type="ECO:0000313" key="8">
    <source>
        <dbReference type="Proteomes" id="UP000323671"/>
    </source>
</evidence>
<dbReference type="GO" id="GO:0004888">
    <property type="term" value="F:transmembrane signaling receptor activity"/>
    <property type="evidence" value="ECO:0007669"/>
    <property type="project" value="InterPro"/>
</dbReference>
<protein>
    <submittedName>
        <fullName evidence="7">Methyl-accepting chemotaxis protein</fullName>
    </submittedName>
</protein>
<name>A0A5C1E9E0_9RHOO</name>
<feature type="domain" description="Methyl-accepting transducer" evidence="5">
    <location>
        <begin position="146"/>
        <end position="382"/>
    </location>
</feature>
<evidence type="ECO:0000313" key="7">
    <source>
        <dbReference type="EMBL" id="QEL65493.1"/>
    </source>
</evidence>
<keyword evidence="1 3" id="KW-0807">Transducer</keyword>
<dbReference type="InterPro" id="IPR004089">
    <property type="entry name" value="MCPsignal_dom"/>
</dbReference>
<dbReference type="PROSITE" id="PS50111">
    <property type="entry name" value="CHEMOTAXIS_TRANSDUC_2"/>
    <property type="match status" value="1"/>
</dbReference>
<keyword evidence="8" id="KW-1185">Reference proteome</keyword>
<reference evidence="7 8" key="1">
    <citation type="submission" date="2017-07" db="EMBL/GenBank/DDBJ databases">
        <title>Complete genome sequence of Oryzomicrobium terrae TPP412.</title>
        <authorList>
            <person name="Chiu L.-W."/>
            <person name="Lo K.-J."/>
            <person name="Tsai Y.-M."/>
            <person name="Lin S.-S."/>
            <person name="Kuo C.-H."/>
            <person name="Liu C.-T."/>
        </authorList>
    </citation>
    <scope>NUCLEOTIDE SEQUENCE [LARGE SCALE GENOMIC DNA]</scope>
    <source>
        <strain evidence="7 8">TPP412</strain>
    </source>
</reference>
<comment type="similarity">
    <text evidence="2">Belongs to the methyl-accepting chemotaxis (MCP) protein family.</text>
</comment>
<gene>
    <name evidence="7" type="primary">mcp</name>
    <name evidence="7" type="ORF">OTERR_20170</name>
</gene>
<dbReference type="GO" id="GO:0007165">
    <property type="term" value="P:signal transduction"/>
    <property type="evidence" value="ECO:0007669"/>
    <property type="project" value="UniProtKB-KW"/>
</dbReference>
<organism evidence="7 8">
    <name type="scientific">Oryzomicrobium terrae</name>
    <dbReference type="NCBI Taxonomy" id="1735038"/>
    <lineage>
        <taxon>Bacteria</taxon>
        <taxon>Pseudomonadati</taxon>
        <taxon>Pseudomonadota</taxon>
        <taxon>Betaproteobacteria</taxon>
        <taxon>Rhodocyclales</taxon>
        <taxon>Rhodocyclaceae</taxon>
        <taxon>Oryzomicrobium</taxon>
    </lineage>
</organism>
<accession>A0A5C1E9E0</accession>
<dbReference type="SMART" id="SM00283">
    <property type="entry name" value="MA"/>
    <property type="match status" value="1"/>
</dbReference>
<dbReference type="InterPro" id="IPR003660">
    <property type="entry name" value="HAMP_dom"/>
</dbReference>
<dbReference type="EMBL" id="CP022579">
    <property type="protein sequence ID" value="QEL65493.1"/>
    <property type="molecule type" value="Genomic_DNA"/>
</dbReference>
<sequence length="602" mass="62577">MRLNDLPPALLATPAAPPAAPGRAPHPATVAGDTEAPHYGGLLLATLGAAPLLPVATGALGASLTLCALSALPGILLAGAGAFALHRRLLAPLAELRAGLQAAAASGGDLTRHPGHDAAGPAGAVARAYAAFTGKLGDLLDTTRQKTIGIAVEASRLKIHVGEAAAGAERQETLAGEIATAGSAVTETATDVAERTRHLSEATGELLAGTRASYDQFLALVARIDAMKQRQDAFTATVDTLSGHAQEIGDVTRLIQEIAEQTNLLALNAAIEAARAGEAGRGFAVVADEVRKLAERARSATEQITGRIATVADLTGQTHRLNGEMHDETAVAREVVAQAADGFGAMVERFEAMAGTLGAIDGAMHGVESANRDILDKVREIETLSHGIGAKMRASVAAAAALSEGTEGVLASASVFRTGRGAFEQVAEACASYRDRIQALLQGLADRGENVFDQQYRPIPGTVPQKFATAYDRAVEAPLQDIYDAALAAIPGAVSMIAVDVNGYAPTHCRQFSVETDDPEHNRTYSRHKRIFDDAVGLRSARNTTPALTQTYAQSGTGRLLTEIATPIIVAGRDGVPRHWGNLRVNVSPDVLTSSQPSSQHR</sequence>
<dbReference type="PANTHER" id="PTHR32089:SF112">
    <property type="entry name" value="LYSOZYME-LIKE PROTEIN-RELATED"/>
    <property type="match status" value="1"/>
</dbReference>
<dbReference type="GO" id="GO:0006935">
    <property type="term" value="P:chemotaxis"/>
    <property type="evidence" value="ECO:0007669"/>
    <property type="project" value="InterPro"/>
</dbReference>
<dbReference type="SMART" id="SM00304">
    <property type="entry name" value="HAMP"/>
    <property type="match status" value="1"/>
</dbReference>
<evidence type="ECO:0000259" key="5">
    <source>
        <dbReference type="PROSITE" id="PS50111"/>
    </source>
</evidence>
<dbReference type="Gene3D" id="1.10.287.950">
    <property type="entry name" value="Methyl-accepting chemotaxis protein"/>
    <property type="match status" value="1"/>
</dbReference>